<accession>A0ABD5EMT2</accession>
<reference evidence="3" key="1">
    <citation type="submission" date="2023-07" db="EMBL/GenBank/DDBJ databases">
        <title>30 novel species of actinomycetes from the DSMZ collection.</title>
        <authorList>
            <person name="Nouioui I."/>
        </authorList>
    </citation>
    <scope>NUCLEOTIDE SEQUENCE [LARGE SCALE GENOMIC DNA]</scope>
    <source>
        <strain evidence="3">DSM 41981</strain>
    </source>
</reference>
<dbReference type="RefSeq" id="WP_093824321.1">
    <property type="nucleotide sequence ID" value="NZ_JAVRES010000004.1"/>
</dbReference>
<name>A0ABD5EMT2_9ACTN</name>
<dbReference type="AlphaFoldDB" id="A0ABD5EMT2"/>
<dbReference type="EMBL" id="JAVRES010000004">
    <property type="protein sequence ID" value="MDT0435603.1"/>
    <property type="molecule type" value="Genomic_DNA"/>
</dbReference>
<feature type="region of interest" description="Disordered" evidence="1">
    <location>
        <begin position="100"/>
        <end position="120"/>
    </location>
</feature>
<evidence type="ECO:0000256" key="1">
    <source>
        <dbReference type="SAM" id="MobiDB-lite"/>
    </source>
</evidence>
<evidence type="ECO:0000313" key="3">
    <source>
        <dbReference type="Proteomes" id="UP001183535"/>
    </source>
</evidence>
<evidence type="ECO:0000313" key="2">
    <source>
        <dbReference type="EMBL" id="MDT0435603.1"/>
    </source>
</evidence>
<gene>
    <name evidence="2" type="ORF">RM877_13005</name>
</gene>
<protein>
    <recommendedName>
        <fullName evidence="4">Phage tail assembly protein</fullName>
    </recommendedName>
</protein>
<organism evidence="2 3">
    <name type="scientific">Streptomyces doudnae</name>
    <dbReference type="NCBI Taxonomy" id="3075536"/>
    <lineage>
        <taxon>Bacteria</taxon>
        <taxon>Bacillati</taxon>
        <taxon>Actinomycetota</taxon>
        <taxon>Actinomycetes</taxon>
        <taxon>Kitasatosporales</taxon>
        <taxon>Streptomycetaceae</taxon>
        <taxon>Streptomyces</taxon>
    </lineage>
</organism>
<proteinExistence type="predicted"/>
<evidence type="ECO:0008006" key="4">
    <source>
        <dbReference type="Google" id="ProtNLM"/>
    </source>
</evidence>
<sequence>MRHALPSGNWVELRDPADLRRADKKRALKLVGLAEESELTLATEVEMADGVICMMIAAWSFELPMPATADSLGLLSLADSAAVEKLPEIKAAHKLIFPEQAEATPEQVADPESPTEPSAG</sequence>
<dbReference type="Proteomes" id="UP001183535">
    <property type="component" value="Unassembled WGS sequence"/>
</dbReference>
<keyword evidence="3" id="KW-1185">Reference proteome</keyword>
<comment type="caution">
    <text evidence="2">The sequence shown here is derived from an EMBL/GenBank/DDBJ whole genome shotgun (WGS) entry which is preliminary data.</text>
</comment>